<evidence type="ECO:0000256" key="2">
    <source>
        <dbReference type="ARBA" id="ARBA00022737"/>
    </source>
</evidence>
<dbReference type="Pfam" id="PF00581">
    <property type="entry name" value="Rhodanese"/>
    <property type="match status" value="2"/>
</dbReference>
<dbReference type="InterPro" id="IPR036873">
    <property type="entry name" value="Rhodanese-like_dom_sf"/>
</dbReference>
<dbReference type="InterPro" id="IPR045078">
    <property type="entry name" value="TST/MPST-like"/>
</dbReference>
<dbReference type="Gene3D" id="3.40.250.10">
    <property type="entry name" value="Rhodanese-like domain"/>
    <property type="match status" value="2"/>
</dbReference>
<dbReference type="GO" id="GO:0004792">
    <property type="term" value="F:thiosulfate-cyanide sulfurtransferase activity"/>
    <property type="evidence" value="ECO:0007669"/>
    <property type="project" value="TreeGrafter"/>
</dbReference>
<dbReference type="SMART" id="SM00450">
    <property type="entry name" value="RHOD"/>
    <property type="match status" value="2"/>
</dbReference>
<evidence type="ECO:0000256" key="1">
    <source>
        <dbReference type="ARBA" id="ARBA00022679"/>
    </source>
</evidence>
<dbReference type="SUPFAM" id="SSF52821">
    <property type="entry name" value="Rhodanese/Cell cycle control phosphatase"/>
    <property type="match status" value="2"/>
</dbReference>
<name>A0A381P1H7_9ZZZZ</name>
<keyword evidence="2" id="KW-0677">Repeat</keyword>
<gene>
    <name evidence="4" type="ORF">METZ01_LOCUS12892</name>
</gene>
<dbReference type="InterPro" id="IPR001763">
    <property type="entry name" value="Rhodanese-like_dom"/>
</dbReference>
<dbReference type="PROSITE" id="PS50206">
    <property type="entry name" value="RHODANESE_3"/>
    <property type="match status" value="2"/>
</dbReference>
<dbReference type="PANTHER" id="PTHR11364:SF27">
    <property type="entry name" value="SULFURTRANSFERASE"/>
    <property type="match status" value="1"/>
</dbReference>
<dbReference type="CDD" id="cd01448">
    <property type="entry name" value="TST_Repeat_1"/>
    <property type="match status" value="1"/>
</dbReference>
<evidence type="ECO:0000259" key="3">
    <source>
        <dbReference type="PROSITE" id="PS50206"/>
    </source>
</evidence>
<organism evidence="4">
    <name type="scientific">marine metagenome</name>
    <dbReference type="NCBI Taxonomy" id="408172"/>
    <lineage>
        <taxon>unclassified sequences</taxon>
        <taxon>metagenomes</taxon>
        <taxon>ecological metagenomes</taxon>
    </lineage>
</organism>
<dbReference type="EMBL" id="UINC01000715">
    <property type="protein sequence ID" value="SUZ60038.1"/>
    <property type="molecule type" value="Genomic_DNA"/>
</dbReference>
<evidence type="ECO:0000313" key="4">
    <source>
        <dbReference type="EMBL" id="SUZ60038.1"/>
    </source>
</evidence>
<protein>
    <recommendedName>
        <fullName evidence="3">Rhodanese domain-containing protein</fullName>
    </recommendedName>
</protein>
<feature type="domain" description="Rhodanese" evidence="3">
    <location>
        <begin position="18"/>
        <end position="137"/>
    </location>
</feature>
<accession>A0A381P1H7</accession>
<keyword evidence="1" id="KW-0808">Transferase</keyword>
<proteinExistence type="predicted"/>
<dbReference type="PANTHER" id="PTHR11364">
    <property type="entry name" value="THIOSULFATE SULFERTANSFERASE"/>
    <property type="match status" value="1"/>
</dbReference>
<dbReference type="CDD" id="cd01449">
    <property type="entry name" value="TST_Repeat_2"/>
    <property type="match status" value="1"/>
</dbReference>
<sequence>MKDFDLLIDIDELFKNLKNPNFRIIDTRFLLSDTTLGYKQYQLNHLPKAVYAHLDNDLSSNVTSKTGRHPLPKINALIDRIEGWGISNDSQVIIYDQSNGSIASRLWWMFRWLGHNKVAILNGGFNKWIENEHNVTNEKISVRKGVFRYTKNNLSVLKTKDIEKNLISESFVLFDARDNDRFLGINEPIDDKAGHIPSSVNLPFNKFLNKDGTWKSIKEIRKIWDNLDISNNTYGVMCGSGVTACHLIVSALIADIPEPRLYVGSWSKWIVDPRHPIEKIT</sequence>
<dbReference type="AlphaFoldDB" id="A0A381P1H7"/>
<feature type="domain" description="Rhodanese" evidence="3">
    <location>
        <begin position="167"/>
        <end position="278"/>
    </location>
</feature>
<reference evidence="4" key="1">
    <citation type="submission" date="2018-05" db="EMBL/GenBank/DDBJ databases">
        <authorList>
            <person name="Lanie J.A."/>
            <person name="Ng W.-L."/>
            <person name="Kazmierczak K.M."/>
            <person name="Andrzejewski T.M."/>
            <person name="Davidsen T.M."/>
            <person name="Wayne K.J."/>
            <person name="Tettelin H."/>
            <person name="Glass J.I."/>
            <person name="Rusch D."/>
            <person name="Podicherti R."/>
            <person name="Tsui H.-C.T."/>
            <person name="Winkler M.E."/>
        </authorList>
    </citation>
    <scope>NUCLEOTIDE SEQUENCE</scope>
</reference>